<keyword evidence="2 4" id="KW-1005">Bacterial flagellum biogenesis</keyword>
<reference evidence="5" key="1">
    <citation type="submission" date="2020-08" db="EMBL/GenBank/DDBJ databases">
        <title>Genome public.</title>
        <authorList>
            <person name="Liu C."/>
            <person name="Sun Q."/>
        </authorList>
    </citation>
    <scope>NUCLEOTIDE SEQUENCE</scope>
    <source>
        <strain evidence="5">BX21</strain>
    </source>
</reference>
<evidence type="ECO:0000256" key="4">
    <source>
        <dbReference type="HAMAP-Rule" id="MF_01185"/>
    </source>
</evidence>
<comment type="subunit">
    <text evidence="4">Interacts with translational regulator CsrA and flagellin(s).</text>
</comment>
<comment type="subcellular location">
    <subcellularLocation>
        <location evidence="4">Cytoplasm</location>
    </subcellularLocation>
</comment>
<evidence type="ECO:0000256" key="3">
    <source>
        <dbReference type="ARBA" id="ARBA00022845"/>
    </source>
</evidence>
<evidence type="ECO:0000313" key="5">
    <source>
        <dbReference type="EMBL" id="MBC8588306.1"/>
    </source>
</evidence>
<evidence type="ECO:0000256" key="1">
    <source>
        <dbReference type="ARBA" id="ARBA00022490"/>
    </source>
</evidence>
<dbReference type="PANTHER" id="PTHR39190">
    <property type="entry name" value="FLAGELLAR ASSEMBLY FACTOR FLIW"/>
    <property type="match status" value="1"/>
</dbReference>
<dbReference type="Pfam" id="PF02623">
    <property type="entry name" value="FliW"/>
    <property type="match status" value="1"/>
</dbReference>
<comment type="caution">
    <text evidence="5">The sequence shown here is derived from an EMBL/GenBank/DDBJ whole genome shotgun (WGS) entry which is preliminary data.</text>
</comment>
<dbReference type="EMBL" id="JACRTG010000018">
    <property type="protein sequence ID" value="MBC8588306.1"/>
    <property type="molecule type" value="Genomic_DNA"/>
</dbReference>
<dbReference type="Gene3D" id="2.30.290.10">
    <property type="entry name" value="BH3618-like"/>
    <property type="match status" value="1"/>
</dbReference>
<dbReference type="RefSeq" id="WP_262429755.1">
    <property type="nucleotide sequence ID" value="NZ_JACRTG010000018.1"/>
</dbReference>
<keyword evidence="1 4" id="KW-0963">Cytoplasm</keyword>
<dbReference type="GO" id="GO:0006417">
    <property type="term" value="P:regulation of translation"/>
    <property type="evidence" value="ECO:0007669"/>
    <property type="project" value="UniProtKB-KW"/>
</dbReference>
<name>A0A926EVD3_9FIRM</name>
<sequence>MLIQTKYLGEIKITQDEIITFPYGLLGFEDYHDFIILDVPGNSHFKFLQDINHSYLTFLLINPWDFFTGYEIDIPDENLAKIGIDPKADGELEVYNIVTMGSSFNESTANLLAPIIVNPTDKKGKQFILNDSIYTTKHKLFPEGIGE</sequence>
<proteinExistence type="inferred from homology"/>
<dbReference type="GO" id="GO:0005737">
    <property type="term" value="C:cytoplasm"/>
    <property type="evidence" value="ECO:0007669"/>
    <property type="project" value="UniProtKB-SubCell"/>
</dbReference>
<gene>
    <name evidence="4" type="primary">fliW</name>
    <name evidence="5" type="ORF">H8707_08640</name>
</gene>
<keyword evidence="5" id="KW-0282">Flagellum</keyword>
<evidence type="ECO:0000313" key="6">
    <source>
        <dbReference type="Proteomes" id="UP000601171"/>
    </source>
</evidence>
<keyword evidence="5" id="KW-0966">Cell projection</keyword>
<dbReference type="GO" id="GO:0044780">
    <property type="term" value="P:bacterial-type flagellum assembly"/>
    <property type="evidence" value="ECO:0007669"/>
    <property type="project" value="UniProtKB-UniRule"/>
</dbReference>
<comment type="similarity">
    <text evidence="4">Belongs to the FliW family.</text>
</comment>
<comment type="function">
    <text evidence="4">Acts as an anti-CsrA protein, binds CsrA and prevents it from repressing translation of its target genes, one of which is flagellin. Binds to flagellin and participates in the assembly of the flagellum.</text>
</comment>
<keyword evidence="6" id="KW-1185">Reference proteome</keyword>
<protein>
    <recommendedName>
        <fullName evidence="4">Flagellar assembly factor FliW</fullName>
    </recommendedName>
</protein>
<keyword evidence="3 4" id="KW-0810">Translation regulation</keyword>
<dbReference type="AlphaFoldDB" id="A0A926EVD3"/>
<dbReference type="PANTHER" id="PTHR39190:SF1">
    <property type="entry name" value="FLAGELLAR ASSEMBLY FACTOR FLIW"/>
    <property type="match status" value="1"/>
</dbReference>
<keyword evidence="4" id="KW-0143">Chaperone</keyword>
<accession>A0A926EVD3</accession>
<dbReference type="InterPro" id="IPR003775">
    <property type="entry name" value="Flagellar_assembly_factor_FliW"/>
</dbReference>
<evidence type="ECO:0000256" key="2">
    <source>
        <dbReference type="ARBA" id="ARBA00022795"/>
    </source>
</evidence>
<dbReference type="HAMAP" id="MF_01185">
    <property type="entry name" value="FliW"/>
    <property type="match status" value="1"/>
</dbReference>
<organism evidence="5 6">
    <name type="scientific">Paratissierella segnis</name>
    <dbReference type="NCBI Taxonomy" id="2763679"/>
    <lineage>
        <taxon>Bacteria</taxon>
        <taxon>Bacillati</taxon>
        <taxon>Bacillota</taxon>
        <taxon>Tissierellia</taxon>
        <taxon>Tissierellales</taxon>
        <taxon>Tissierellaceae</taxon>
        <taxon>Paratissierella</taxon>
    </lineage>
</organism>
<dbReference type="SUPFAM" id="SSF141457">
    <property type="entry name" value="BH3618-like"/>
    <property type="match status" value="1"/>
</dbReference>
<keyword evidence="5" id="KW-0969">Cilium</keyword>
<dbReference type="InterPro" id="IPR024046">
    <property type="entry name" value="Flagellar_assmbl_FliW_dom_sf"/>
</dbReference>
<dbReference type="Proteomes" id="UP000601171">
    <property type="component" value="Unassembled WGS sequence"/>
</dbReference>